<feature type="compositionally biased region" description="Basic and acidic residues" evidence="13">
    <location>
        <begin position="112"/>
        <end position="126"/>
    </location>
</feature>
<proteinExistence type="inferred from homology"/>
<evidence type="ECO:0000256" key="12">
    <source>
        <dbReference type="ARBA" id="ARBA00035727"/>
    </source>
</evidence>
<dbReference type="AlphaFoldDB" id="A0A7X0TU55"/>
<dbReference type="RefSeq" id="WP_184424511.1">
    <property type="nucleotide sequence ID" value="NZ_AP027362.1"/>
</dbReference>
<dbReference type="GO" id="GO:0005886">
    <property type="term" value="C:plasma membrane"/>
    <property type="evidence" value="ECO:0007669"/>
    <property type="project" value="UniProtKB-SubCell"/>
</dbReference>
<comment type="similarity">
    <text evidence="10">Belongs to the ZapG family.</text>
</comment>
<evidence type="ECO:0000256" key="8">
    <source>
        <dbReference type="ARBA" id="ARBA00023136"/>
    </source>
</evidence>
<dbReference type="InterPro" id="IPR009386">
    <property type="entry name" value="ZapG-like"/>
</dbReference>
<name>A0A7X0TU55_9GAMM</name>
<dbReference type="GO" id="GO:0008360">
    <property type="term" value="P:regulation of cell shape"/>
    <property type="evidence" value="ECO:0007669"/>
    <property type="project" value="UniProtKB-KW"/>
</dbReference>
<accession>A0A7X0TU55</accession>
<keyword evidence="4" id="KW-0132">Cell division</keyword>
<keyword evidence="5" id="KW-0812">Transmembrane</keyword>
<comment type="subcellular location">
    <subcellularLocation>
        <location evidence="1">Cell inner membrane</location>
        <topology evidence="1">Single-pass membrane protein</topology>
    </subcellularLocation>
</comment>
<evidence type="ECO:0000256" key="13">
    <source>
        <dbReference type="SAM" id="MobiDB-lite"/>
    </source>
</evidence>
<evidence type="ECO:0000256" key="3">
    <source>
        <dbReference type="ARBA" id="ARBA00022519"/>
    </source>
</evidence>
<protein>
    <recommendedName>
        <fullName evidence="11">Z-ring associated protein G</fullName>
    </recommendedName>
    <alternativeName>
        <fullName evidence="12">Cell division protein ZapG</fullName>
    </alternativeName>
</protein>
<evidence type="ECO:0000256" key="2">
    <source>
        <dbReference type="ARBA" id="ARBA00022475"/>
    </source>
</evidence>
<evidence type="ECO:0000313" key="15">
    <source>
        <dbReference type="Proteomes" id="UP000537141"/>
    </source>
</evidence>
<keyword evidence="3" id="KW-0997">Cell inner membrane</keyword>
<keyword evidence="7" id="KW-1133">Transmembrane helix</keyword>
<gene>
    <name evidence="14" type="ORF">HNQ55_002256</name>
</gene>
<evidence type="ECO:0000256" key="7">
    <source>
        <dbReference type="ARBA" id="ARBA00022989"/>
    </source>
</evidence>
<evidence type="ECO:0000256" key="6">
    <source>
        <dbReference type="ARBA" id="ARBA00022960"/>
    </source>
</evidence>
<sequence>MEVLTIIVLLLVGGVLGFIASKFISPSSIQAKKLATQVSESETALAQYKLDVAEHLDQSASLLAQMNDTCQKAMLQMEQSTKLLQQVTPNDLDAMPFFSKETQEQLAQTVSLRHEKKEKAERKDSVEPPLDYSGEATGLFADKKQTVTNAEVGN</sequence>
<evidence type="ECO:0000256" key="4">
    <source>
        <dbReference type="ARBA" id="ARBA00022618"/>
    </source>
</evidence>
<dbReference type="GO" id="GO:0051301">
    <property type="term" value="P:cell division"/>
    <property type="evidence" value="ECO:0007669"/>
    <property type="project" value="UniProtKB-KW"/>
</dbReference>
<evidence type="ECO:0000256" key="10">
    <source>
        <dbReference type="ARBA" id="ARBA00035657"/>
    </source>
</evidence>
<keyword evidence="15" id="KW-1185">Reference proteome</keyword>
<evidence type="ECO:0000256" key="1">
    <source>
        <dbReference type="ARBA" id="ARBA00004377"/>
    </source>
</evidence>
<keyword evidence="9" id="KW-0131">Cell cycle</keyword>
<dbReference type="Pfam" id="PF06295">
    <property type="entry name" value="ZapG-like"/>
    <property type="match status" value="1"/>
</dbReference>
<reference evidence="14 15" key="1">
    <citation type="submission" date="2020-08" db="EMBL/GenBank/DDBJ databases">
        <title>Genomic Encyclopedia of Type Strains, Phase IV (KMG-IV): sequencing the most valuable type-strain genomes for metagenomic binning, comparative biology and taxonomic classification.</title>
        <authorList>
            <person name="Goeker M."/>
        </authorList>
    </citation>
    <scope>NUCLEOTIDE SEQUENCE [LARGE SCALE GENOMIC DNA]</scope>
    <source>
        <strain evidence="14 15">DSM 26287</strain>
    </source>
</reference>
<organism evidence="14 15">
    <name type="scientific">Thalassotalea piscium</name>
    <dbReference type="NCBI Taxonomy" id="1230533"/>
    <lineage>
        <taxon>Bacteria</taxon>
        <taxon>Pseudomonadati</taxon>
        <taxon>Pseudomonadota</taxon>
        <taxon>Gammaproteobacteria</taxon>
        <taxon>Alteromonadales</taxon>
        <taxon>Colwelliaceae</taxon>
        <taxon>Thalassotalea</taxon>
    </lineage>
</organism>
<keyword evidence="8" id="KW-0472">Membrane</keyword>
<feature type="region of interest" description="Disordered" evidence="13">
    <location>
        <begin position="112"/>
        <end position="154"/>
    </location>
</feature>
<evidence type="ECO:0000256" key="5">
    <source>
        <dbReference type="ARBA" id="ARBA00022692"/>
    </source>
</evidence>
<dbReference type="Proteomes" id="UP000537141">
    <property type="component" value="Unassembled WGS sequence"/>
</dbReference>
<dbReference type="EMBL" id="JACHHU010000018">
    <property type="protein sequence ID" value="MBB6543735.1"/>
    <property type="molecule type" value="Genomic_DNA"/>
</dbReference>
<evidence type="ECO:0000313" key="14">
    <source>
        <dbReference type="EMBL" id="MBB6543735.1"/>
    </source>
</evidence>
<evidence type="ECO:0000256" key="9">
    <source>
        <dbReference type="ARBA" id="ARBA00023306"/>
    </source>
</evidence>
<dbReference type="PANTHER" id="PTHR39579">
    <property type="entry name" value="INNER MEMBRANE PROTEIN YHCB"/>
    <property type="match status" value="1"/>
</dbReference>
<comment type="caution">
    <text evidence="14">The sequence shown here is derived from an EMBL/GenBank/DDBJ whole genome shotgun (WGS) entry which is preliminary data.</text>
</comment>
<keyword evidence="6" id="KW-0133">Cell shape</keyword>
<dbReference type="PANTHER" id="PTHR39579:SF1">
    <property type="entry name" value="INNER MEMBRANE PROTEIN YHCB"/>
    <property type="match status" value="1"/>
</dbReference>
<keyword evidence="2" id="KW-1003">Cell membrane</keyword>
<evidence type="ECO:0000256" key="11">
    <source>
        <dbReference type="ARBA" id="ARBA00035703"/>
    </source>
</evidence>